<sequence length="82" mass="9141">MTELKQTHKNQRSQPSSLPLSCSSHSHSLSLLLPGSSCLEFCSHRPLQLGLIVALDLRVYSPRDSLALDPSRCYWLSETDTT</sequence>
<proteinExistence type="predicted"/>
<keyword evidence="3" id="KW-1185">Reference proteome</keyword>
<feature type="region of interest" description="Disordered" evidence="1">
    <location>
        <begin position="1"/>
        <end position="28"/>
    </location>
</feature>
<dbReference type="Proteomes" id="UP001283361">
    <property type="component" value="Unassembled WGS sequence"/>
</dbReference>
<dbReference type="AlphaFoldDB" id="A0AAE1CJ56"/>
<protein>
    <submittedName>
        <fullName evidence="2">Uncharacterized protein</fullName>
    </submittedName>
</protein>
<evidence type="ECO:0000256" key="1">
    <source>
        <dbReference type="SAM" id="MobiDB-lite"/>
    </source>
</evidence>
<dbReference type="EMBL" id="JAWDGP010007976">
    <property type="protein sequence ID" value="KAK3698325.1"/>
    <property type="molecule type" value="Genomic_DNA"/>
</dbReference>
<gene>
    <name evidence="2" type="ORF">RRG08_022887</name>
</gene>
<evidence type="ECO:0000313" key="2">
    <source>
        <dbReference type="EMBL" id="KAK3698325.1"/>
    </source>
</evidence>
<reference evidence="2" key="1">
    <citation type="journal article" date="2023" name="G3 (Bethesda)">
        <title>A reference genome for the long-term kleptoplast-retaining sea slug Elysia crispata morphotype clarki.</title>
        <authorList>
            <person name="Eastman K.E."/>
            <person name="Pendleton A.L."/>
            <person name="Shaikh M.A."/>
            <person name="Suttiyut T."/>
            <person name="Ogas R."/>
            <person name="Tomko P."/>
            <person name="Gavelis G."/>
            <person name="Widhalm J.R."/>
            <person name="Wisecaver J.H."/>
        </authorList>
    </citation>
    <scope>NUCLEOTIDE SEQUENCE</scope>
    <source>
        <strain evidence="2">ECLA1</strain>
    </source>
</reference>
<feature type="compositionally biased region" description="Low complexity" evidence="1">
    <location>
        <begin position="16"/>
        <end position="28"/>
    </location>
</feature>
<evidence type="ECO:0000313" key="3">
    <source>
        <dbReference type="Proteomes" id="UP001283361"/>
    </source>
</evidence>
<name>A0AAE1CJ56_9GAST</name>
<accession>A0AAE1CJ56</accession>
<organism evidence="2 3">
    <name type="scientific">Elysia crispata</name>
    <name type="common">lettuce slug</name>
    <dbReference type="NCBI Taxonomy" id="231223"/>
    <lineage>
        <taxon>Eukaryota</taxon>
        <taxon>Metazoa</taxon>
        <taxon>Spiralia</taxon>
        <taxon>Lophotrochozoa</taxon>
        <taxon>Mollusca</taxon>
        <taxon>Gastropoda</taxon>
        <taxon>Heterobranchia</taxon>
        <taxon>Euthyneura</taxon>
        <taxon>Panpulmonata</taxon>
        <taxon>Sacoglossa</taxon>
        <taxon>Placobranchoidea</taxon>
        <taxon>Plakobranchidae</taxon>
        <taxon>Elysia</taxon>
    </lineage>
</organism>
<comment type="caution">
    <text evidence="2">The sequence shown here is derived from an EMBL/GenBank/DDBJ whole genome shotgun (WGS) entry which is preliminary data.</text>
</comment>